<comment type="caution">
    <text evidence="4">The sequence shown here is derived from an EMBL/GenBank/DDBJ whole genome shotgun (WGS) entry which is preliminary data.</text>
</comment>
<dbReference type="EMBL" id="BDRX01000029">
    <property type="protein sequence ID" value="GBF92073.1"/>
    <property type="molecule type" value="Genomic_DNA"/>
</dbReference>
<dbReference type="OrthoDB" id="276323at2759"/>
<keyword evidence="2" id="KW-0175">Coiled coil</keyword>
<organism evidence="4 5">
    <name type="scientific">Raphidocelis subcapitata</name>
    <dbReference type="NCBI Taxonomy" id="307507"/>
    <lineage>
        <taxon>Eukaryota</taxon>
        <taxon>Viridiplantae</taxon>
        <taxon>Chlorophyta</taxon>
        <taxon>core chlorophytes</taxon>
        <taxon>Chlorophyceae</taxon>
        <taxon>CS clade</taxon>
        <taxon>Sphaeropleales</taxon>
        <taxon>Selenastraceae</taxon>
        <taxon>Raphidocelis</taxon>
    </lineage>
</organism>
<feature type="compositionally biased region" description="Low complexity" evidence="3">
    <location>
        <begin position="150"/>
        <end position="174"/>
    </location>
</feature>
<feature type="region of interest" description="Disordered" evidence="3">
    <location>
        <begin position="150"/>
        <end position="200"/>
    </location>
</feature>
<dbReference type="STRING" id="307507.A0A2V0P2K2"/>
<keyword evidence="5" id="KW-1185">Reference proteome</keyword>
<dbReference type="GO" id="GO:0007165">
    <property type="term" value="P:signal transduction"/>
    <property type="evidence" value="ECO:0007669"/>
    <property type="project" value="TreeGrafter"/>
</dbReference>
<feature type="region of interest" description="Disordered" evidence="3">
    <location>
        <begin position="593"/>
        <end position="657"/>
    </location>
</feature>
<feature type="coiled-coil region" evidence="2">
    <location>
        <begin position="72"/>
        <end position="99"/>
    </location>
</feature>
<evidence type="ECO:0000313" key="5">
    <source>
        <dbReference type="Proteomes" id="UP000247498"/>
    </source>
</evidence>
<accession>A0A2V0P2K2</accession>
<gene>
    <name evidence="4" type="ORF">Rsub_04420</name>
</gene>
<evidence type="ECO:0000256" key="2">
    <source>
        <dbReference type="SAM" id="Coils"/>
    </source>
</evidence>
<dbReference type="AlphaFoldDB" id="A0A2V0P2K2"/>
<evidence type="ECO:0000313" key="4">
    <source>
        <dbReference type="EMBL" id="GBF92073.1"/>
    </source>
</evidence>
<dbReference type="PANTHER" id="PTHR12832">
    <property type="entry name" value="TESTIS-SPECIFIC PROTEIN PBS13 T-COMPLEX 11"/>
    <property type="match status" value="1"/>
</dbReference>
<name>A0A2V0P2K2_9CHLO</name>
<feature type="compositionally biased region" description="Acidic residues" evidence="3">
    <location>
        <begin position="593"/>
        <end position="602"/>
    </location>
</feature>
<dbReference type="InParanoid" id="A0A2V0P2K2"/>
<feature type="region of interest" description="Disordered" evidence="3">
    <location>
        <begin position="215"/>
        <end position="237"/>
    </location>
</feature>
<proteinExistence type="inferred from homology"/>
<evidence type="ECO:0000256" key="3">
    <source>
        <dbReference type="SAM" id="MobiDB-lite"/>
    </source>
</evidence>
<comment type="similarity">
    <text evidence="1">Belongs to the TCP11 family.</text>
</comment>
<feature type="region of interest" description="Disordered" evidence="3">
    <location>
        <begin position="275"/>
        <end position="299"/>
    </location>
</feature>
<evidence type="ECO:0000256" key="1">
    <source>
        <dbReference type="ARBA" id="ARBA00010954"/>
    </source>
</evidence>
<dbReference type="Proteomes" id="UP000247498">
    <property type="component" value="Unassembled WGS sequence"/>
</dbReference>
<dbReference type="PANTHER" id="PTHR12832:SF11">
    <property type="entry name" value="LD23868P"/>
    <property type="match status" value="1"/>
</dbReference>
<protein>
    <submittedName>
        <fullName evidence="4">Uncharacterized protein</fullName>
    </submittedName>
</protein>
<sequence length="1273" mass="129483">MATERASGGAVLRFPLPNPSPILHPGARAKWETWREILRGRTPQERALLLREATRGFADPAFQAATLIEGGSEAERRRLAALQERLEAAERNRAARLEAVRLRAASRGAGRAAAAAAALEVQRSLSLEGEVSTPRRLIMERVAQLRADDAAAYGAAPRSPRRSGGSPRLAGSPRKGPRSPARHHAVLRQQQAPGSPGEARRARWLAQLQLAAAAQAETRSPRATAAEQLRRHTSSRRVQRLWREFAAQRKTTRALAAAFVETGVSVLRLGPGGALAPAPAPAAPAAPAPPAGAEPPSPTAGPVFVGGVLGSGQLPAHEAFDTFAAKLQSPRALRAAAALLRRLEARLEARGAGVEGAQLLLRRLFPAAAAAGRRVERYPVRVALVAFMVRAHPEVVFNSVGDVEARLSAAAGSMLGALEALLSKVLEPAAPAEAAAPAAAPAPAAAAAAAAPNTSPLRLGVAAHRARSAGRAPAGGGEHVTLGKLLVAFDDQWLEYLDQFVVWKGRDAASLEAELIGVAAKLERSMRRKLAGRDPDTEAARANADLQAMVAQVRHDHGLLHDRIGRLTGPDGAARLEAALEAVRREVAAEVEEAAGEGEWESASEAGRSRPGSRTGSRAPSRTASLTVPHDAAPAADGAARQPAAAAAPPQPEGPSNEQLVWEMLYNPRFSLPVAEAEAAWARAAGGAAAAAADEQPADDPESLAPEQLAALVARRARAIAERAFWDSVTWRFATAIQGGGLPSQLAPLLSELGLELASLLGGAAGGERAREEAAALEEAYAEPRVLSRLASRTGAQGGGANLSEVIGDIERLGRGALAAAAPARADEAAGPFAEAAAELRAAVGAAGDGAAAAAGGAEGAAAADSAERAAALAQALAPALARALRLTMAQIKLAKLDAANARLAALSAAMRDTGAVTYLRRKLWAARALPEPASAGAGLPRAAVAEALPATAVWVASLGVGQEEGELPALRRALAAAGLELDANAAASAAVAGGLPAAPLRTGLRAPPGAAAAPGADAARDAPRDVFGLLLGAAPDGAAAAAASAAAADGAVRPAVPALASSWRGALRAALVALISRDAPAAGPGLAEVLSHDRERLHALQNGLQQLVVAAAALLISQQLRAASSGGAWPHAARADARRRLMAVLSDPGMKLSDLVTEITRISSDEGAAPTAADEDRVRGMFTSVVDPSSAAFRSIRGALSSALLAHALYGRAALSGDGDAARAAGAALARVGAGPLAGDVAALGERVGLVAGVVEAVWGDALEALLQPRGA</sequence>
<feature type="compositionally biased region" description="Low complexity" evidence="3">
    <location>
        <begin position="603"/>
        <end position="648"/>
    </location>
</feature>
<dbReference type="InterPro" id="IPR008862">
    <property type="entry name" value="Tcp11"/>
</dbReference>
<feature type="compositionally biased region" description="Basic residues" evidence="3">
    <location>
        <begin position="175"/>
        <end position="186"/>
    </location>
</feature>
<reference evidence="4 5" key="1">
    <citation type="journal article" date="2018" name="Sci. Rep.">
        <title>Raphidocelis subcapitata (=Pseudokirchneriella subcapitata) provides an insight into genome evolution and environmental adaptations in the Sphaeropleales.</title>
        <authorList>
            <person name="Suzuki S."/>
            <person name="Yamaguchi H."/>
            <person name="Nakajima N."/>
            <person name="Kawachi M."/>
        </authorList>
    </citation>
    <scope>NUCLEOTIDE SEQUENCE [LARGE SCALE GENOMIC DNA]</scope>
    <source>
        <strain evidence="4 5">NIES-35</strain>
    </source>
</reference>
<feature type="compositionally biased region" description="Pro residues" evidence="3">
    <location>
        <begin position="278"/>
        <end position="299"/>
    </location>
</feature>
<dbReference type="Pfam" id="PF05794">
    <property type="entry name" value="Tcp11"/>
    <property type="match status" value="1"/>
</dbReference>